<dbReference type="GO" id="GO:0045436">
    <property type="term" value="F:lycopene beta cyclase activity"/>
    <property type="evidence" value="ECO:0007669"/>
    <property type="project" value="UniProtKB-ARBA"/>
</dbReference>
<evidence type="ECO:0000256" key="3">
    <source>
        <dbReference type="ARBA" id="ARBA00022692"/>
    </source>
</evidence>
<dbReference type="GO" id="GO:0016872">
    <property type="term" value="F:intramolecular lyase activity"/>
    <property type="evidence" value="ECO:0007669"/>
    <property type="project" value="InterPro"/>
</dbReference>
<dbReference type="STRING" id="471853.Bcav_3490"/>
<dbReference type="GO" id="GO:0016020">
    <property type="term" value="C:membrane"/>
    <property type="evidence" value="ECO:0007669"/>
    <property type="project" value="UniProtKB-SubCell"/>
</dbReference>
<dbReference type="HOGENOM" id="CLU_157812_0_0_11"/>
<comment type="pathway">
    <text evidence="2">Carotenoid biosynthesis.</text>
</comment>
<dbReference type="Proteomes" id="UP000007962">
    <property type="component" value="Chromosome"/>
</dbReference>
<dbReference type="EMBL" id="CP001618">
    <property type="protein sequence ID" value="ACQ81732.1"/>
    <property type="molecule type" value="Genomic_DNA"/>
</dbReference>
<keyword evidence="7" id="KW-0413">Isomerase</keyword>
<sequence>MSGAYLALLLFSLGGLGLLDWHRRLVVADRGGPARGLVTIALVVAVLLLWDLAGVAAGFFFRGDGDHLLGWQVAPEIPVEEVVFLTLLVYVTLLTWRLLATRGGEPRPWRREER</sequence>
<evidence type="ECO:0000256" key="6">
    <source>
        <dbReference type="ARBA" id="ARBA00023136"/>
    </source>
</evidence>
<keyword evidence="5 8" id="KW-1133">Transmembrane helix</keyword>
<keyword evidence="10" id="KW-1185">Reference proteome</keyword>
<evidence type="ECO:0000313" key="9">
    <source>
        <dbReference type="EMBL" id="ACQ81732.1"/>
    </source>
</evidence>
<reference evidence="9" key="1">
    <citation type="journal article" date="2009" name="Stand. Genomic Sci.">
        <title>Complete genome sequence of Beutenbergia cavernae type strain (HKI 0122).</title>
        <authorList>
            <person name="Land M."/>
            <person name="Pukall R."/>
            <person name="Abt B."/>
            <person name="Goker M."/>
            <person name="Rohde M."/>
            <person name="Glavina Del Rio T."/>
            <person name="Tice H."/>
            <person name="Copeland A."/>
            <person name="Cheng J.F."/>
            <person name="Lucas S."/>
            <person name="Chen F."/>
            <person name="Nolan M."/>
            <person name="Bruce D."/>
            <person name="Goodwin L."/>
            <person name="Pitluck S."/>
            <person name="Ivanova N."/>
            <person name="Mavromatis K."/>
            <person name="Ovchinnikova G."/>
            <person name="Pati A."/>
            <person name="Chen A."/>
            <person name="Palaniappan K."/>
            <person name="Hauser L."/>
            <person name="Chang Y.J."/>
            <person name="Jefferies C.C."/>
            <person name="Saunders E."/>
            <person name="Brettin T."/>
            <person name="Detter J.C."/>
            <person name="Han C."/>
            <person name="Chain P."/>
            <person name="Bristow J."/>
            <person name="Eisen J.A."/>
            <person name="Markowitz V."/>
            <person name="Hugenholtz P."/>
            <person name="Kyrpides N.C."/>
            <person name="Klenk H.P."/>
            <person name="Lapidus A."/>
        </authorList>
    </citation>
    <scope>NUCLEOTIDE SEQUENCE [LARGE SCALE GENOMIC DNA]</scope>
    <source>
        <strain evidence="9">DSM 12333</strain>
    </source>
</reference>
<evidence type="ECO:0000256" key="4">
    <source>
        <dbReference type="ARBA" id="ARBA00022746"/>
    </source>
</evidence>
<feature type="transmembrane region" description="Helical" evidence="8">
    <location>
        <begin position="38"/>
        <end position="61"/>
    </location>
</feature>
<dbReference type="AlphaFoldDB" id="C5C2A7"/>
<evidence type="ECO:0000256" key="8">
    <source>
        <dbReference type="SAM" id="Phobius"/>
    </source>
</evidence>
<evidence type="ECO:0000256" key="1">
    <source>
        <dbReference type="ARBA" id="ARBA00004141"/>
    </source>
</evidence>
<accession>C5C2A7</accession>
<evidence type="ECO:0000256" key="7">
    <source>
        <dbReference type="ARBA" id="ARBA00023235"/>
    </source>
</evidence>
<feature type="transmembrane region" description="Helical" evidence="8">
    <location>
        <begin position="82"/>
        <end position="99"/>
    </location>
</feature>
<dbReference type="KEGG" id="bcv:Bcav_3490"/>
<organism evidence="9 10">
    <name type="scientific">Beutenbergia cavernae (strain ATCC BAA-8 / DSM 12333 / CCUG 43141 / JCM 11478 / NBRC 16432 / NCIMB 13614 / HKI 0122)</name>
    <dbReference type="NCBI Taxonomy" id="471853"/>
    <lineage>
        <taxon>Bacteria</taxon>
        <taxon>Bacillati</taxon>
        <taxon>Actinomycetota</taxon>
        <taxon>Actinomycetes</taxon>
        <taxon>Micrococcales</taxon>
        <taxon>Beutenbergiaceae</taxon>
        <taxon>Beutenbergia</taxon>
    </lineage>
</organism>
<comment type="subcellular location">
    <subcellularLocation>
        <location evidence="1">Membrane</location>
        <topology evidence="1">Multi-pass membrane protein</topology>
    </subcellularLocation>
</comment>
<dbReference type="InterPro" id="IPR017825">
    <property type="entry name" value="Lycopene_cyclase_dom"/>
</dbReference>
<keyword evidence="3 8" id="KW-0812">Transmembrane</keyword>
<protein>
    <submittedName>
        <fullName evidence="9">Lycopene cyclase domain protein</fullName>
    </submittedName>
</protein>
<proteinExistence type="predicted"/>
<name>C5C2A7_BEUC1</name>
<evidence type="ECO:0000313" key="10">
    <source>
        <dbReference type="Proteomes" id="UP000007962"/>
    </source>
</evidence>
<keyword evidence="4" id="KW-0125">Carotenoid biosynthesis</keyword>
<gene>
    <name evidence="9" type="ordered locus">Bcav_3490</name>
</gene>
<evidence type="ECO:0000256" key="2">
    <source>
        <dbReference type="ARBA" id="ARBA00004829"/>
    </source>
</evidence>
<dbReference type="eggNOG" id="ENOG5033J4I">
    <property type="taxonomic scope" value="Bacteria"/>
</dbReference>
<dbReference type="GO" id="GO:0016117">
    <property type="term" value="P:carotenoid biosynthetic process"/>
    <property type="evidence" value="ECO:0007669"/>
    <property type="project" value="UniProtKB-KW"/>
</dbReference>
<keyword evidence="6 8" id="KW-0472">Membrane</keyword>
<dbReference type="RefSeq" id="WP_015883969.1">
    <property type="nucleotide sequence ID" value="NC_012669.1"/>
</dbReference>
<evidence type="ECO:0000256" key="5">
    <source>
        <dbReference type="ARBA" id="ARBA00022989"/>
    </source>
</evidence>
<dbReference type="NCBIfam" id="TIGR03462">
    <property type="entry name" value="CarR_dom_SF"/>
    <property type="match status" value="1"/>
</dbReference>